<comment type="subcellular location">
    <subcellularLocation>
        <location evidence="1">Cell outer membrane</location>
    </subcellularLocation>
</comment>
<evidence type="ECO:0000256" key="6">
    <source>
        <dbReference type="SAM" id="MobiDB-lite"/>
    </source>
</evidence>
<feature type="compositionally biased region" description="Basic and acidic residues" evidence="6">
    <location>
        <begin position="512"/>
        <end position="528"/>
    </location>
</feature>
<dbReference type="Pfam" id="PF14322">
    <property type="entry name" value="SusD-like_3"/>
    <property type="match status" value="1"/>
</dbReference>
<evidence type="ECO:0000313" key="9">
    <source>
        <dbReference type="EMBL" id="MBB4027425.1"/>
    </source>
</evidence>
<dbReference type="GO" id="GO:0009279">
    <property type="term" value="C:cell outer membrane"/>
    <property type="evidence" value="ECO:0007669"/>
    <property type="project" value="UniProtKB-SubCell"/>
</dbReference>
<comment type="similarity">
    <text evidence="2">Belongs to the SusD family.</text>
</comment>
<dbReference type="Proteomes" id="UP000546007">
    <property type="component" value="Unassembled WGS sequence"/>
</dbReference>
<reference evidence="9 10" key="1">
    <citation type="submission" date="2020-08" db="EMBL/GenBank/DDBJ databases">
        <title>Genomic Encyclopedia of Type Strains, Phase IV (KMG-IV): sequencing the most valuable type-strain genomes for metagenomic binning, comparative biology and taxonomic classification.</title>
        <authorList>
            <person name="Goeker M."/>
        </authorList>
    </citation>
    <scope>NUCLEOTIDE SEQUENCE [LARGE SCALE GENOMIC DNA]</scope>
    <source>
        <strain evidence="9 10">DSM 105721</strain>
    </source>
</reference>
<dbReference type="Pfam" id="PF07980">
    <property type="entry name" value="SusD_RagB"/>
    <property type="match status" value="1"/>
</dbReference>
<dbReference type="AlphaFoldDB" id="A0A7W6MZY4"/>
<sequence>MRNIIFYIWIFVCYMVGGGCSDFLEEYSRDQVYASSCKDLDEALIGNGYMESRGDGKAPGFNDLYYGYLFALDDDAEEHVAMGWGSHNPSFIPQVRNTATWQKNPYLQTNTGEDSEDKTVEKLYAHIAYVNTIMSTLDEFPNDPIEDRKRILGECQFLRAAYYLMLSNLYGWAYDVKNNGADLSVPLKTTEWIVEDKFSRATVGEVYRVIERDLIGACANLRGVEQKNFYRTNQLAARTLLSRVYLYMERYDEVITQCDSALNMGLQMLDLNNFFYDTEWLDERDYLYMASNPEIVFTMGYATVQDYVTPATNDYGNTSLVYSASQSLIDEYRVDAEVLDLRFRCYFERHWINSDRFGVVKNYSYEQYWEYPVVFDSFLIRTVEIYLNKAEAQAMKGDLAGAIATLQPLFDTRYAPGMQPKLSSSSEKELVNFIRSERRRELCFEGHRWPDLRRYAVNTKYPLETTIRHMVYETENGEYAGYYLLKPYGTDNGWIMPFGSKEISYSEGVLENPDRPERPNEDPNFRRE</sequence>
<dbReference type="InterPro" id="IPR033985">
    <property type="entry name" value="SusD-like_N"/>
</dbReference>
<dbReference type="GeneID" id="93103194"/>
<name>A0A7W6MZY4_9BACT</name>
<evidence type="ECO:0000256" key="2">
    <source>
        <dbReference type="ARBA" id="ARBA00006275"/>
    </source>
</evidence>
<dbReference type="EMBL" id="JACIES010000010">
    <property type="protein sequence ID" value="MBB4027425.1"/>
    <property type="molecule type" value="Genomic_DNA"/>
</dbReference>
<keyword evidence="4" id="KW-0472">Membrane</keyword>
<evidence type="ECO:0000256" key="3">
    <source>
        <dbReference type="ARBA" id="ARBA00022729"/>
    </source>
</evidence>
<protein>
    <recommendedName>
        <fullName evidence="11">RagB/SusD family nutrient uptake outer membrane protein</fullName>
    </recommendedName>
</protein>
<keyword evidence="3" id="KW-0732">Signal</keyword>
<accession>A0A7W6MZY4</accession>
<proteinExistence type="inferred from homology"/>
<evidence type="ECO:0000256" key="5">
    <source>
        <dbReference type="ARBA" id="ARBA00023237"/>
    </source>
</evidence>
<gene>
    <name evidence="9" type="ORF">GGR14_003237</name>
</gene>
<organism evidence="9 10">
    <name type="scientific">Butyricimonas faecihominis</name>
    <dbReference type="NCBI Taxonomy" id="1472416"/>
    <lineage>
        <taxon>Bacteria</taxon>
        <taxon>Pseudomonadati</taxon>
        <taxon>Bacteroidota</taxon>
        <taxon>Bacteroidia</taxon>
        <taxon>Bacteroidales</taxon>
        <taxon>Odoribacteraceae</taxon>
        <taxon>Butyricimonas</taxon>
    </lineage>
</organism>
<dbReference type="OrthoDB" id="617686at2"/>
<comment type="caution">
    <text evidence="9">The sequence shown here is derived from an EMBL/GenBank/DDBJ whole genome shotgun (WGS) entry which is preliminary data.</text>
</comment>
<dbReference type="InterPro" id="IPR012944">
    <property type="entry name" value="SusD_RagB_dom"/>
</dbReference>
<keyword evidence="10" id="KW-1185">Reference proteome</keyword>
<evidence type="ECO:0000259" key="7">
    <source>
        <dbReference type="Pfam" id="PF07980"/>
    </source>
</evidence>
<evidence type="ECO:0000256" key="1">
    <source>
        <dbReference type="ARBA" id="ARBA00004442"/>
    </source>
</evidence>
<evidence type="ECO:0000259" key="8">
    <source>
        <dbReference type="Pfam" id="PF14322"/>
    </source>
</evidence>
<dbReference type="SUPFAM" id="SSF48452">
    <property type="entry name" value="TPR-like"/>
    <property type="match status" value="1"/>
</dbReference>
<evidence type="ECO:0000256" key="4">
    <source>
        <dbReference type="ARBA" id="ARBA00023136"/>
    </source>
</evidence>
<dbReference type="InterPro" id="IPR011990">
    <property type="entry name" value="TPR-like_helical_dom_sf"/>
</dbReference>
<evidence type="ECO:0008006" key="11">
    <source>
        <dbReference type="Google" id="ProtNLM"/>
    </source>
</evidence>
<dbReference type="Gene3D" id="1.25.40.390">
    <property type="match status" value="1"/>
</dbReference>
<evidence type="ECO:0000313" key="10">
    <source>
        <dbReference type="Proteomes" id="UP000546007"/>
    </source>
</evidence>
<dbReference type="PROSITE" id="PS51257">
    <property type="entry name" value="PROKAR_LIPOPROTEIN"/>
    <property type="match status" value="1"/>
</dbReference>
<feature type="region of interest" description="Disordered" evidence="6">
    <location>
        <begin position="507"/>
        <end position="528"/>
    </location>
</feature>
<dbReference type="RefSeq" id="WP_124316340.1">
    <property type="nucleotide sequence ID" value="NZ_BHZJ02000052.1"/>
</dbReference>
<feature type="domain" description="SusD-like N-terminal" evidence="8">
    <location>
        <begin position="109"/>
        <end position="246"/>
    </location>
</feature>
<feature type="domain" description="RagB/SusD" evidence="7">
    <location>
        <begin position="378"/>
        <end position="513"/>
    </location>
</feature>
<keyword evidence="5" id="KW-0998">Cell outer membrane</keyword>